<evidence type="ECO:0000256" key="5">
    <source>
        <dbReference type="SAM" id="MobiDB-lite"/>
    </source>
</evidence>
<dbReference type="SUPFAM" id="SSF57850">
    <property type="entry name" value="RING/U-box"/>
    <property type="match status" value="1"/>
</dbReference>
<feature type="domain" description="RING-type" evidence="6">
    <location>
        <begin position="154"/>
        <end position="206"/>
    </location>
</feature>
<dbReference type="Proteomes" id="UP000521872">
    <property type="component" value="Unassembled WGS sequence"/>
</dbReference>
<gene>
    <name evidence="7" type="ORF">D9613_006940</name>
</gene>
<keyword evidence="3" id="KW-0862">Zinc</keyword>
<dbReference type="SMART" id="SM00184">
    <property type="entry name" value="RING"/>
    <property type="match status" value="1"/>
</dbReference>
<dbReference type="PROSITE" id="PS50089">
    <property type="entry name" value="ZF_RING_2"/>
    <property type="match status" value="1"/>
</dbReference>
<dbReference type="InterPro" id="IPR001841">
    <property type="entry name" value="Znf_RING"/>
</dbReference>
<feature type="compositionally biased region" description="Polar residues" evidence="5">
    <location>
        <begin position="67"/>
        <end position="79"/>
    </location>
</feature>
<dbReference type="AlphaFoldDB" id="A0A8H4QHJ3"/>
<dbReference type="InterPro" id="IPR013083">
    <property type="entry name" value="Znf_RING/FYVE/PHD"/>
</dbReference>
<keyword evidence="2 4" id="KW-0863">Zinc-finger</keyword>
<dbReference type="Pfam" id="PF00097">
    <property type="entry name" value="zf-C3HC4"/>
    <property type="match status" value="1"/>
</dbReference>
<dbReference type="Gene3D" id="3.30.40.10">
    <property type="entry name" value="Zinc/RING finger domain, C3HC4 (zinc finger)"/>
    <property type="match status" value="1"/>
</dbReference>
<dbReference type="InterPro" id="IPR017907">
    <property type="entry name" value="Znf_RING_CS"/>
</dbReference>
<evidence type="ECO:0000313" key="8">
    <source>
        <dbReference type="Proteomes" id="UP000521872"/>
    </source>
</evidence>
<dbReference type="InterPro" id="IPR018957">
    <property type="entry name" value="Znf_C3HC4_RING-type"/>
</dbReference>
<protein>
    <recommendedName>
        <fullName evidence="6">RING-type domain-containing protein</fullName>
    </recommendedName>
</protein>
<evidence type="ECO:0000259" key="6">
    <source>
        <dbReference type="PROSITE" id="PS50089"/>
    </source>
</evidence>
<evidence type="ECO:0000256" key="1">
    <source>
        <dbReference type="ARBA" id="ARBA00022723"/>
    </source>
</evidence>
<evidence type="ECO:0000256" key="3">
    <source>
        <dbReference type="ARBA" id="ARBA00022833"/>
    </source>
</evidence>
<feature type="region of interest" description="Disordered" evidence="5">
    <location>
        <begin position="1"/>
        <end position="87"/>
    </location>
</feature>
<feature type="compositionally biased region" description="Low complexity" evidence="5">
    <location>
        <begin position="27"/>
        <end position="42"/>
    </location>
</feature>
<keyword evidence="8" id="KW-1185">Reference proteome</keyword>
<accession>A0A8H4QHJ3</accession>
<reference evidence="7 8" key="1">
    <citation type="submission" date="2019-12" db="EMBL/GenBank/DDBJ databases">
        <authorList>
            <person name="Floudas D."/>
            <person name="Bentzer J."/>
            <person name="Ahren D."/>
            <person name="Johansson T."/>
            <person name="Persson P."/>
            <person name="Tunlid A."/>
        </authorList>
    </citation>
    <scope>NUCLEOTIDE SEQUENCE [LARGE SCALE GENOMIC DNA]</scope>
    <source>
        <strain evidence="7 8">CBS 102.39</strain>
    </source>
</reference>
<comment type="caution">
    <text evidence="7">The sequence shown here is derived from an EMBL/GenBank/DDBJ whole genome shotgun (WGS) entry which is preliminary data.</text>
</comment>
<proteinExistence type="predicted"/>
<evidence type="ECO:0000313" key="7">
    <source>
        <dbReference type="EMBL" id="KAF4611064.1"/>
    </source>
</evidence>
<keyword evidence="1" id="KW-0479">Metal-binding</keyword>
<feature type="compositionally biased region" description="Basic and acidic residues" evidence="5">
    <location>
        <begin position="266"/>
        <end position="290"/>
    </location>
</feature>
<name>A0A8H4QHJ3_9AGAR</name>
<evidence type="ECO:0000256" key="2">
    <source>
        <dbReference type="ARBA" id="ARBA00022771"/>
    </source>
</evidence>
<feature type="compositionally biased region" description="Polar residues" evidence="5">
    <location>
        <begin position="1"/>
        <end position="12"/>
    </location>
</feature>
<dbReference type="EMBL" id="JAACJL010000058">
    <property type="protein sequence ID" value="KAF4611064.1"/>
    <property type="molecule type" value="Genomic_DNA"/>
</dbReference>
<feature type="region of interest" description="Disordered" evidence="5">
    <location>
        <begin position="249"/>
        <end position="290"/>
    </location>
</feature>
<dbReference type="PROSITE" id="PS00518">
    <property type="entry name" value="ZF_RING_1"/>
    <property type="match status" value="1"/>
</dbReference>
<dbReference type="GO" id="GO:0008270">
    <property type="term" value="F:zinc ion binding"/>
    <property type="evidence" value="ECO:0007669"/>
    <property type="project" value="UniProtKB-KW"/>
</dbReference>
<sequence length="356" mass="40678">MPRNQDGASGSQSKRRSSRLKDREAAASKALAVSQATSSSASRARRRKTLQDNAVITDERKDDRESPSSGELIQETASGTDCRRLRRRASSELDQREKRLADKEKDLNDRSHQLEERILSVERKEDQLTSLMMSQLAEREALSALKQLEDHFTCALCYEILAAPYSLRPAHCGHTFCGICVLKWFFSRLHRLCGAWHESVDCPICRSTLIPPHEDGPRFLSSFPFVPNRVTASVIESLTEKLTNPPLISQAKIKREESETSWASQSRKDRGRGCVRKREPSEEMEPEKNSDALNVAAWREGGHLRAEWLKKDRQVKFYTLGIVADQKHHRRSAGKAKKKWLFFSITGLHWNHKILY</sequence>
<evidence type="ECO:0000256" key="4">
    <source>
        <dbReference type="PROSITE-ProRule" id="PRU00175"/>
    </source>
</evidence>
<organism evidence="7 8">
    <name type="scientific">Agrocybe pediades</name>
    <dbReference type="NCBI Taxonomy" id="84607"/>
    <lineage>
        <taxon>Eukaryota</taxon>
        <taxon>Fungi</taxon>
        <taxon>Dikarya</taxon>
        <taxon>Basidiomycota</taxon>
        <taxon>Agaricomycotina</taxon>
        <taxon>Agaricomycetes</taxon>
        <taxon>Agaricomycetidae</taxon>
        <taxon>Agaricales</taxon>
        <taxon>Agaricineae</taxon>
        <taxon>Strophariaceae</taxon>
        <taxon>Agrocybe</taxon>
    </lineage>
</organism>
<feature type="compositionally biased region" description="Basic and acidic residues" evidence="5">
    <location>
        <begin position="57"/>
        <end position="66"/>
    </location>
</feature>